<comment type="caution">
    <text evidence="1">The sequence shown here is derived from an EMBL/GenBank/DDBJ whole genome shotgun (WGS) entry which is preliminary data.</text>
</comment>
<dbReference type="AlphaFoldDB" id="A0A9N9FAX0"/>
<dbReference type="Proteomes" id="UP000789706">
    <property type="component" value="Unassembled WGS sequence"/>
</dbReference>
<organism evidence="1 2">
    <name type="scientific">Diversispora eburnea</name>
    <dbReference type="NCBI Taxonomy" id="1213867"/>
    <lineage>
        <taxon>Eukaryota</taxon>
        <taxon>Fungi</taxon>
        <taxon>Fungi incertae sedis</taxon>
        <taxon>Mucoromycota</taxon>
        <taxon>Glomeromycotina</taxon>
        <taxon>Glomeromycetes</taxon>
        <taxon>Diversisporales</taxon>
        <taxon>Diversisporaceae</taxon>
        <taxon>Diversispora</taxon>
    </lineage>
</organism>
<protein>
    <submittedName>
        <fullName evidence="1">6111_t:CDS:1</fullName>
    </submittedName>
</protein>
<sequence length="67" mass="7720">MSSGIPSNRRQTLYSYKSVLLRWDTLTDEEKDTTYPPIAPSFIVELRFHPECSQKNVKMDRSGGRGK</sequence>
<proteinExistence type="predicted"/>
<dbReference type="EMBL" id="CAJVPK010000519">
    <property type="protein sequence ID" value="CAG8521215.1"/>
    <property type="molecule type" value="Genomic_DNA"/>
</dbReference>
<evidence type="ECO:0000313" key="2">
    <source>
        <dbReference type="Proteomes" id="UP000789706"/>
    </source>
</evidence>
<keyword evidence="2" id="KW-1185">Reference proteome</keyword>
<evidence type="ECO:0000313" key="1">
    <source>
        <dbReference type="EMBL" id="CAG8521215.1"/>
    </source>
</evidence>
<dbReference type="OrthoDB" id="2305086at2759"/>
<name>A0A9N9FAX0_9GLOM</name>
<gene>
    <name evidence="1" type="ORF">DEBURN_LOCUS5671</name>
</gene>
<reference evidence="1" key="1">
    <citation type="submission" date="2021-06" db="EMBL/GenBank/DDBJ databases">
        <authorList>
            <person name="Kallberg Y."/>
            <person name="Tangrot J."/>
            <person name="Rosling A."/>
        </authorList>
    </citation>
    <scope>NUCLEOTIDE SEQUENCE</scope>
    <source>
        <strain evidence="1">AZ414A</strain>
    </source>
</reference>
<accession>A0A9N9FAX0</accession>